<name>A0A922SGW1_SPOEX</name>
<evidence type="ECO:0000256" key="1">
    <source>
        <dbReference type="SAM" id="Phobius"/>
    </source>
</evidence>
<reference evidence="3" key="1">
    <citation type="journal article" date="2021" name="G3 (Bethesda)">
        <title>Genome and transcriptome analysis of the beet armyworm Spodoptera exigua reveals targets for pest control. .</title>
        <authorList>
            <person name="Simon S."/>
            <person name="Breeschoten T."/>
            <person name="Jansen H.J."/>
            <person name="Dirks R.P."/>
            <person name="Schranz M.E."/>
            <person name="Ros V.I.D."/>
        </authorList>
    </citation>
    <scope>NUCLEOTIDE SEQUENCE</scope>
    <source>
        <tissue evidence="3">Whole pupae</tissue>
    </source>
</reference>
<dbReference type="Pfam" id="PF03476">
    <property type="entry name" value="MOSC_N"/>
    <property type="match status" value="1"/>
</dbReference>
<feature type="transmembrane region" description="Helical" evidence="1">
    <location>
        <begin position="6"/>
        <end position="26"/>
    </location>
</feature>
<feature type="domain" description="Molybdenum cofactor sulfurase middle" evidence="2">
    <location>
        <begin position="45"/>
        <end position="160"/>
    </location>
</feature>
<dbReference type="SUPFAM" id="SSF141673">
    <property type="entry name" value="MOSC N-terminal domain-like"/>
    <property type="match status" value="1"/>
</dbReference>
<dbReference type="EMBL" id="JACEFF010000488">
    <property type="protein sequence ID" value="KAH9636649.1"/>
    <property type="molecule type" value="Genomic_DNA"/>
</dbReference>
<gene>
    <name evidence="3" type="ORF">HF086_003467</name>
</gene>
<comment type="caution">
    <text evidence="3">The sequence shown here is derived from an EMBL/GenBank/DDBJ whole genome shotgun (WGS) entry which is preliminary data.</text>
</comment>
<dbReference type="InterPro" id="IPR005303">
    <property type="entry name" value="MOCOS_middle"/>
</dbReference>
<evidence type="ECO:0000313" key="3">
    <source>
        <dbReference type="EMBL" id="KAH9636649.1"/>
    </source>
</evidence>
<accession>A0A922SGW1</accession>
<protein>
    <recommendedName>
        <fullName evidence="2">Molybdenum cofactor sulfurase middle domain-containing protein</fullName>
    </recommendedName>
</protein>
<dbReference type="AlphaFoldDB" id="A0A922SGW1"/>
<evidence type="ECO:0000313" key="4">
    <source>
        <dbReference type="Proteomes" id="UP000814243"/>
    </source>
</evidence>
<dbReference type="Proteomes" id="UP000814243">
    <property type="component" value="Unassembled WGS sequence"/>
</dbReference>
<organism evidence="3 4">
    <name type="scientific">Spodoptera exigua</name>
    <name type="common">Beet armyworm</name>
    <name type="synonym">Noctua fulgens</name>
    <dbReference type="NCBI Taxonomy" id="7107"/>
    <lineage>
        <taxon>Eukaryota</taxon>
        <taxon>Metazoa</taxon>
        <taxon>Ecdysozoa</taxon>
        <taxon>Arthropoda</taxon>
        <taxon>Hexapoda</taxon>
        <taxon>Insecta</taxon>
        <taxon>Pterygota</taxon>
        <taxon>Neoptera</taxon>
        <taxon>Endopterygota</taxon>
        <taxon>Lepidoptera</taxon>
        <taxon>Glossata</taxon>
        <taxon>Ditrysia</taxon>
        <taxon>Noctuoidea</taxon>
        <taxon>Noctuidae</taxon>
        <taxon>Amphipyrinae</taxon>
        <taxon>Spodoptera</taxon>
    </lineage>
</organism>
<sequence length="161" mass="18279">MSSNVPYYVTATVTAAGVLGSVYCAYRLYRQEKPVKLPEKWEQVGVLTEINVYPIKSCGRIMLETVECTNMGLRDGWLRDRVLMVVDDKDNFITARGFPELLAVQPTIRNSVLTLEHPNMEKLNVNLAEVVALQKPKKAIVWGDPVPVYDCGWEVSEWFSR</sequence>
<keyword evidence="1" id="KW-0812">Transmembrane</keyword>
<keyword evidence="1" id="KW-0472">Membrane</keyword>
<evidence type="ECO:0000259" key="2">
    <source>
        <dbReference type="Pfam" id="PF03476"/>
    </source>
</evidence>
<proteinExistence type="predicted"/>
<keyword evidence="1" id="KW-1133">Transmembrane helix</keyword>